<dbReference type="AlphaFoldDB" id="A0A2M8EIZ3"/>
<keyword evidence="1 2" id="KW-0597">Phosphoprotein</keyword>
<dbReference type="CDD" id="cd17574">
    <property type="entry name" value="REC_OmpR"/>
    <property type="match status" value="1"/>
</dbReference>
<dbReference type="InterPro" id="IPR050595">
    <property type="entry name" value="Bact_response_regulator"/>
</dbReference>
<dbReference type="EMBL" id="PFSK01000027">
    <property type="protein sequence ID" value="PJC22678.1"/>
    <property type="molecule type" value="Genomic_DNA"/>
</dbReference>
<dbReference type="PANTHER" id="PTHR44591">
    <property type="entry name" value="STRESS RESPONSE REGULATOR PROTEIN 1"/>
    <property type="match status" value="1"/>
</dbReference>
<comment type="caution">
    <text evidence="5">The sequence shown here is derived from an EMBL/GenBank/DDBJ whole genome shotgun (WGS) entry which is preliminary data.</text>
</comment>
<evidence type="ECO:0000313" key="6">
    <source>
        <dbReference type="Proteomes" id="UP000228781"/>
    </source>
</evidence>
<dbReference type="Proteomes" id="UP000228781">
    <property type="component" value="Unassembled WGS sequence"/>
</dbReference>
<sequence length="204" mass="23094">MAKEKQRILIIEDYAVLARMYQNKLRADGFEVEVALDGEEGERMIKELKPDLVLLDIMLPKKDGLEVLEEVKKAPETAHIPVILLTNLGGPSETIERGLQLGAVAYLVKAKYAPRQVINLIKETLSKEVKKPALPLTLAEEEAPPPPPKVEEKKEEKPEREKKALKEAAEEEVRKATTLLEMAQKQAQEAMEKLKELRKELEEK</sequence>
<dbReference type="PANTHER" id="PTHR44591:SF3">
    <property type="entry name" value="RESPONSE REGULATORY DOMAIN-CONTAINING PROTEIN"/>
    <property type="match status" value="1"/>
</dbReference>
<dbReference type="Pfam" id="PF00072">
    <property type="entry name" value="Response_reg"/>
    <property type="match status" value="1"/>
</dbReference>
<accession>A0A2M8EIZ3</accession>
<evidence type="ECO:0000256" key="1">
    <source>
        <dbReference type="ARBA" id="ARBA00022553"/>
    </source>
</evidence>
<reference evidence="6" key="1">
    <citation type="submission" date="2017-09" db="EMBL/GenBank/DDBJ databases">
        <title>Depth-based differentiation of microbial function through sediment-hosted aquifers and enrichment of novel symbionts in the deep terrestrial subsurface.</title>
        <authorList>
            <person name="Probst A.J."/>
            <person name="Ladd B."/>
            <person name="Jarett J.K."/>
            <person name="Geller-Mcgrath D.E."/>
            <person name="Sieber C.M.K."/>
            <person name="Emerson J.B."/>
            <person name="Anantharaman K."/>
            <person name="Thomas B.C."/>
            <person name="Malmstrom R."/>
            <person name="Stieglmeier M."/>
            <person name="Klingl A."/>
            <person name="Woyke T."/>
            <person name="Ryan C.M."/>
            <person name="Banfield J.F."/>
        </authorList>
    </citation>
    <scope>NUCLEOTIDE SEQUENCE [LARGE SCALE GENOMIC DNA]</scope>
</reference>
<dbReference type="Gene3D" id="3.40.50.2300">
    <property type="match status" value="1"/>
</dbReference>
<dbReference type="InterPro" id="IPR001789">
    <property type="entry name" value="Sig_transdc_resp-reg_receiver"/>
</dbReference>
<proteinExistence type="predicted"/>
<dbReference type="GO" id="GO:0000160">
    <property type="term" value="P:phosphorelay signal transduction system"/>
    <property type="evidence" value="ECO:0007669"/>
    <property type="project" value="InterPro"/>
</dbReference>
<dbReference type="PROSITE" id="PS50110">
    <property type="entry name" value="RESPONSE_REGULATORY"/>
    <property type="match status" value="1"/>
</dbReference>
<dbReference type="SUPFAM" id="SSF52172">
    <property type="entry name" value="CheY-like"/>
    <property type="match status" value="1"/>
</dbReference>
<evidence type="ECO:0000256" key="3">
    <source>
        <dbReference type="SAM" id="MobiDB-lite"/>
    </source>
</evidence>
<evidence type="ECO:0000313" key="5">
    <source>
        <dbReference type="EMBL" id="PJC22678.1"/>
    </source>
</evidence>
<gene>
    <name evidence="5" type="ORF">CO059_02055</name>
</gene>
<evidence type="ECO:0000259" key="4">
    <source>
        <dbReference type="PROSITE" id="PS50110"/>
    </source>
</evidence>
<feature type="domain" description="Response regulatory" evidence="4">
    <location>
        <begin position="7"/>
        <end position="124"/>
    </location>
</feature>
<dbReference type="InterPro" id="IPR011006">
    <property type="entry name" value="CheY-like_superfamily"/>
</dbReference>
<feature type="modified residue" description="4-aspartylphosphate" evidence="2">
    <location>
        <position position="56"/>
    </location>
</feature>
<feature type="compositionally biased region" description="Basic and acidic residues" evidence="3">
    <location>
        <begin position="149"/>
        <end position="172"/>
    </location>
</feature>
<evidence type="ECO:0000256" key="2">
    <source>
        <dbReference type="PROSITE-ProRule" id="PRU00169"/>
    </source>
</evidence>
<protein>
    <recommendedName>
        <fullName evidence="4">Response regulatory domain-containing protein</fullName>
    </recommendedName>
</protein>
<dbReference type="SMART" id="SM00448">
    <property type="entry name" value="REC"/>
    <property type="match status" value="1"/>
</dbReference>
<name>A0A2M8EIZ3_UNCKA</name>
<organism evidence="5 6">
    <name type="scientific">candidate division WWE3 bacterium CG_4_9_14_0_2_um_filter_48_10</name>
    <dbReference type="NCBI Taxonomy" id="1975078"/>
    <lineage>
        <taxon>Bacteria</taxon>
        <taxon>Katanobacteria</taxon>
    </lineage>
</organism>
<feature type="region of interest" description="Disordered" evidence="3">
    <location>
        <begin position="136"/>
        <end position="172"/>
    </location>
</feature>